<sequence>MEGGVMEGYPFWVIWVLLYLGATFRGQATYWIGRGVRSGALRGSAGPGWWRRTRDRINQMDTRRARQLLDTIGPLAIPLAYLTVGLQSAIIITAGLTHLGWARFSIAQVPGAAAWATIYSTIGFAAWAGMISALAGDWWPLAVLIVALIAVGAVIAFRRRGRQAAVRA</sequence>
<evidence type="ECO:0000313" key="3">
    <source>
        <dbReference type="EMBL" id="AIT60699.1"/>
    </source>
</evidence>
<protein>
    <recommendedName>
        <fullName evidence="2">VTT domain-containing protein</fullName>
    </recommendedName>
</protein>
<dbReference type="HOGENOM" id="CLU_098209_1_0_11"/>
<dbReference type="EMBL" id="CP006764">
    <property type="protein sequence ID" value="AIT60699.1"/>
    <property type="molecule type" value="Genomic_DNA"/>
</dbReference>
<feature type="transmembrane region" description="Helical" evidence="1">
    <location>
        <begin position="113"/>
        <end position="132"/>
    </location>
</feature>
<accession>A0A097IF00</accession>
<keyword evidence="1" id="KW-1133">Transmembrane helix</keyword>
<proteinExistence type="predicted"/>
<dbReference type="KEGG" id="cdo:CDOO_05105"/>
<dbReference type="InterPro" id="IPR032816">
    <property type="entry name" value="VTT_dom"/>
</dbReference>
<organism evidence="3 4">
    <name type="scientific">Corynebacterium doosanense CAU 212 = DSM 45436</name>
    <dbReference type="NCBI Taxonomy" id="558173"/>
    <lineage>
        <taxon>Bacteria</taxon>
        <taxon>Bacillati</taxon>
        <taxon>Actinomycetota</taxon>
        <taxon>Actinomycetes</taxon>
        <taxon>Mycobacteriales</taxon>
        <taxon>Corynebacteriaceae</taxon>
        <taxon>Corynebacterium</taxon>
    </lineage>
</organism>
<evidence type="ECO:0000259" key="2">
    <source>
        <dbReference type="Pfam" id="PF09335"/>
    </source>
</evidence>
<dbReference type="Pfam" id="PF09335">
    <property type="entry name" value="VTT_dom"/>
    <property type="match status" value="1"/>
</dbReference>
<feature type="transmembrane region" description="Helical" evidence="1">
    <location>
        <begin position="138"/>
        <end position="157"/>
    </location>
</feature>
<feature type="domain" description="VTT" evidence="2">
    <location>
        <begin position="10"/>
        <end position="123"/>
    </location>
</feature>
<feature type="transmembrane region" description="Helical" evidence="1">
    <location>
        <begin position="12"/>
        <end position="32"/>
    </location>
</feature>
<keyword evidence="1" id="KW-0472">Membrane</keyword>
<keyword evidence="4" id="KW-1185">Reference proteome</keyword>
<evidence type="ECO:0000313" key="4">
    <source>
        <dbReference type="Proteomes" id="UP000029914"/>
    </source>
</evidence>
<reference evidence="3 4" key="1">
    <citation type="submission" date="2013-09" db="EMBL/GenBank/DDBJ databases">
        <title>Complete genome sequence of Corynebacterium doosanense CAU 212(T) (=DSM 45436(T)), isolated from activated sludge.</title>
        <authorList>
            <person name="Schaffert L."/>
            <person name="Albersmeier A."/>
            <person name="Kalinowski J."/>
            <person name="Ruckert C."/>
        </authorList>
    </citation>
    <scope>NUCLEOTIDE SEQUENCE [LARGE SCALE GENOMIC DNA]</scope>
    <source>
        <strain evidence="3 4">CAU 212</strain>
    </source>
</reference>
<dbReference type="Proteomes" id="UP000029914">
    <property type="component" value="Chromosome"/>
</dbReference>
<name>A0A097IF00_9CORY</name>
<feature type="transmembrane region" description="Helical" evidence="1">
    <location>
        <begin position="79"/>
        <end position="101"/>
    </location>
</feature>
<dbReference type="eggNOG" id="COG0586">
    <property type="taxonomic scope" value="Bacteria"/>
</dbReference>
<gene>
    <name evidence="3" type="ORF">CDOO_05105</name>
</gene>
<dbReference type="AlphaFoldDB" id="A0A097IF00"/>
<dbReference type="STRING" id="558173.CDOO_05105"/>
<evidence type="ECO:0000256" key="1">
    <source>
        <dbReference type="SAM" id="Phobius"/>
    </source>
</evidence>
<keyword evidence="1" id="KW-0812">Transmembrane</keyword>